<evidence type="ECO:0000256" key="1">
    <source>
        <dbReference type="ARBA" id="ARBA00001933"/>
    </source>
</evidence>
<dbReference type="Proteomes" id="UP000249898">
    <property type="component" value="Chromosome"/>
</dbReference>
<organism evidence="6 7">
    <name type="scientific">Marinomonas primoryensis</name>
    <dbReference type="NCBI Taxonomy" id="178399"/>
    <lineage>
        <taxon>Bacteria</taxon>
        <taxon>Pseudomonadati</taxon>
        <taxon>Pseudomonadota</taxon>
        <taxon>Gammaproteobacteria</taxon>
        <taxon>Oceanospirillales</taxon>
        <taxon>Oceanospirillaceae</taxon>
        <taxon>Marinomonas</taxon>
    </lineage>
</organism>
<accession>A0A2Z4PM92</accession>
<comment type="cofactor">
    <cofactor evidence="1">
        <name>pyridoxal 5'-phosphate</name>
        <dbReference type="ChEBI" id="CHEBI:597326"/>
    </cofactor>
</comment>
<dbReference type="Pfam" id="PF00155">
    <property type="entry name" value="Aminotran_1_2"/>
    <property type="match status" value="1"/>
</dbReference>
<protein>
    <recommendedName>
        <fullName evidence="5">Aminotransferase class I/classII large domain-containing protein</fullName>
    </recommendedName>
</protein>
<dbReference type="InterPro" id="IPR015424">
    <property type="entry name" value="PyrdxlP-dep_Trfase"/>
</dbReference>
<evidence type="ECO:0000256" key="3">
    <source>
        <dbReference type="ARBA" id="ARBA00022679"/>
    </source>
</evidence>
<name>A0A2Z4PM92_9GAMM</name>
<dbReference type="GO" id="GO:0030170">
    <property type="term" value="F:pyridoxal phosphate binding"/>
    <property type="evidence" value="ECO:0007669"/>
    <property type="project" value="InterPro"/>
</dbReference>
<keyword evidence="4" id="KW-0663">Pyridoxal phosphate</keyword>
<evidence type="ECO:0000259" key="5">
    <source>
        <dbReference type="Pfam" id="PF00155"/>
    </source>
</evidence>
<dbReference type="SUPFAM" id="SSF53383">
    <property type="entry name" value="PLP-dependent transferases"/>
    <property type="match status" value="1"/>
</dbReference>
<gene>
    <name evidence="6" type="ORF">A8139_00310</name>
</gene>
<dbReference type="OrthoDB" id="9802328at2"/>
<proteinExistence type="predicted"/>
<dbReference type="PANTHER" id="PTHR42790">
    <property type="entry name" value="AMINOTRANSFERASE"/>
    <property type="match status" value="1"/>
</dbReference>
<dbReference type="InterPro" id="IPR015422">
    <property type="entry name" value="PyrdxlP-dep_Trfase_small"/>
</dbReference>
<dbReference type="InterPro" id="IPR015421">
    <property type="entry name" value="PyrdxlP-dep_Trfase_major"/>
</dbReference>
<evidence type="ECO:0000313" key="6">
    <source>
        <dbReference type="EMBL" id="AWX98601.1"/>
    </source>
</evidence>
<evidence type="ECO:0000313" key="7">
    <source>
        <dbReference type="Proteomes" id="UP000249898"/>
    </source>
</evidence>
<dbReference type="InterPro" id="IPR004839">
    <property type="entry name" value="Aminotransferase_I/II_large"/>
</dbReference>
<keyword evidence="3" id="KW-0808">Transferase</keyword>
<feature type="domain" description="Aminotransferase class I/classII large" evidence="5">
    <location>
        <begin position="77"/>
        <end position="406"/>
    </location>
</feature>
<dbReference type="GO" id="GO:1901605">
    <property type="term" value="P:alpha-amino acid metabolic process"/>
    <property type="evidence" value="ECO:0007669"/>
    <property type="project" value="TreeGrafter"/>
</dbReference>
<dbReference type="InterPro" id="IPR050859">
    <property type="entry name" value="Class-I_PLP-dep_aminotransf"/>
</dbReference>
<dbReference type="CDD" id="cd00609">
    <property type="entry name" value="AAT_like"/>
    <property type="match status" value="1"/>
</dbReference>
<dbReference type="Gene3D" id="3.40.640.10">
    <property type="entry name" value="Type I PLP-dependent aspartate aminotransferase-like (Major domain)"/>
    <property type="match status" value="1"/>
</dbReference>
<sequence length="421" mass="47744">MTSTLHGSLMDPCMESMNFLNNITGVYPEAISFAPGRPIEITYDVENIKVYFDTYVQYLSKEKNYSTDYIITKLFQYGRTEGFLQPLLANMLNITDRITTPQENIVVTSGAQEAMVIALRTLFSDADDVLLIPEPVYVGIVGAARLLDIDIESFDISEHGISENNLISKIEQIYKIGKKVKALYINAEFNNPVGSSLSLSQKKWLIALAQKHDFYIIEDNPYGVFSNVEKTSDTLYSLGNEKVIYIGSFSKTVFPSARVGFLCSEFLAESFTKIKSMLTLNTSAISQAIVGGVLLNCEGNLIRHCEQQIKIYQENLKHLMLELDSVFSNSSIQYKITWNRPDGGFFMIVSLPFIVEDYDLSISAKDFGVIWAPLDIFYIKEIKSNKIRLSFSYLTVDEIKEGVKRLKEFVDFRMNKLRNVK</sequence>
<keyword evidence="2" id="KW-0032">Aminotransferase</keyword>
<dbReference type="AlphaFoldDB" id="A0A2Z4PM92"/>
<dbReference type="PANTHER" id="PTHR42790:SF19">
    <property type="entry name" value="KYNURENINE_ALPHA-AMINOADIPATE AMINOTRANSFERASE, MITOCHONDRIAL"/>
    <property type="match status" value="1"/>
</dbReference>
<reference evidence="6 7" key="1">
    <citation type="submission" date="2016-06" db="EMBL/GenBank/DDBJ databases">
        <title>The sequenced genome of the ice-adhering bacterium Marinomonas primoryensis, from Antarctica.</title>
        <authorList>
            <person name="Graham L."/>
            <person name="Vance T.D.R."/>
            <person name="Davies P.L."/>
        </authorList>
    </citation>
    <scope>NUCLEOTIDE SEQUENCE [LARGE SCALE GENOMIC DNA]</scope>
    <source>
        <strain evidence="6 7">AceL</strain>
    </source>
</reference>
<evidence type="ECO:0000256" key="2">
    <source>
        <dbReference type="ARBA" id="ARBA00022576"/>
    </source>
</evidence>
<dbReference type="EMBL" id="CP016181">
    <property type="protein sequence ID" value="AWX98601.1"/>
    <property type="molecule type" value="Genomic_DNA"/>
</dbReference>
<dbReference type="GO" id="GO:0008483">
    <property type="term" value="F:transaminase activity"/>
    <property type="evidence" value="ECO:0007669"/>
    <property type="project" value="UniProtKB-KW"/>
</dbReference>
<dbReference type="Gene3D" id="3.90.1150.10">
    <property type="entry name" value="Aspartate Aminotransferase, domain 1"/>
    <property type="match status" value="1"/>
</dbReference>
<evidence type="ECO:0000256" key="4">
    <source>
        <dbReference type="ARBA" id="ARBA00022898"/>
    </source>
</evidence>